<dbReference type="InterPro" id="IPR026490">
    <property type="entry name" value="mRNA_cap_0/1_MeTrfase"/>
</dbReference>
<dbReference type="Pfam" id="PF07652">
    <property type="entry name" value="Flavi_DEAD"/>
    <property type="match status" value="3"/>
</dbReference>
<feature type="transmembrane region" description="Helical" evidence="17">
    <location>
        <begin position="3776"/>
        <end position="3796"/>
    </location>
</feature>
<dbReference type="SUPFAM" id="SSF50494">
    <property type="entry name" value="Trypsin-like serine proteases"/>
    <property type="match status" value="3"/>
</dbReference>
<dbReference type="Pfam" id="PF00271">
    <property type="entry name" value="Helicase_C"/>
    <property type="match status" value="3"/>
</dbReference>
<evidence type="ECO:0000256" key="7">
    <source>
        <dbReference type="ARBA" id="ARBA00022664"/>
    </source>
</evidence>
<dbReference type="GO" id="GO:0004483">
    <property type="term" value="F:methyltransferase cap1 activity"/>
    <property type="evidence" value="ECO:0007669"/>
    <property type="project" value="InterPro"/>
</dbReference>
<feature type="domain" description="RdRp catalytic" evidence="18">
    <location>
        <begin position="1464"/>
        <end position="1614"/>
    </location>
</feature>
<dbReference type="Gene3D" id="3.40.50.150">
    <property type="entry name" value="Vaccinia Virus protein VP39"/>
    <property type="match status" value="2"/>
</dbReference>
<feature type="transmembrane region" description="Helical" evidence="17">
    <location>
        <begin position="4915"/>
        <end position="4934"/>
    </location>
</feature>
<organism evidence="22 23">
    <name type="scientific">Cloeon dipterum</name>
    <dbReference type="NCBI Taxonomy" id="197152"/>
    <lineage>
        <taxon>Eukaryota</taxon>
        <taxon>Metazoa</taxon>
        <taxon>Ecdysozoa</taxon>
        <taxon>Arthropoda</taxon>
        <taxon>Hexapoda</taxon>
        <taxon>Insecta</taxon>
        <taxon>Pterygota</taxon>
        <taxon>Palaeoptera</taxon>
        <taxon>Ephemeroptera</taxon>
        <taxon>Pisciforma</taxon>
        <taxon>Baetidae</taxon>
        <taxon>Cloeon</taxon>
    </lineage>
</organism>
<keyword evidence="13" id="KW-0694">RNA-binding</keyword>
<evidence type="ECO:0000256" key="1">
    <source>
        <dbReference type="ARBA" id="ARBA00004147"/>
    </source>
</evidence>
<evidence type="ECO:0000259" key="19">
    <source>
        <dbReference type="PROSITE" id="PS51192"/>
    </source>
</evidence>
<comment type="catalytic activity">
    <reaction evidence="16">
        <text>ATP + H2O = ADP + phosphate + H(+)</text>
        <dbReference type="Rhea" id="RHEA:13065"/>
        <dbReference type="ChEBI" id="CHEBI:15377"/>
        <dbReference type="ChEBI" id="CHEBI:15378"/>
        <dbReference type="ChEBI" id="CHEBI:30616"/>
        <dbReference type="ChEBI" id="CHEBI:43474"/>
        <dbReference type="ChEBI" id="CHEBI:456216"/>
        <dbReference type="EC" id="3.6.4.13"/>
    </reaction>
</comment>
<feature type="transmembrane region" description="Helical" evidence="17">
    <location>
        <begin position="3933"/>
        <end position="3966"/>
    </location>
</feature>
<accession>A0A8S1C0B5</accession>
<dbReference type="InterPro" id="IPR049486">
    <property type="entry name" value="NS3-hel_C_flaviviridae"/>
</dbReference>
<dbReference type="GO" id="GO:0039694">
    <property type="term" value="P:viral RNA genome replication"/>
    <property type="evidence" value="ECO:0007669"/>
    <property type="project" value="InterPro"/>
</dbReference>
<dbReference type="InterPro" id="IPR000208">
    <property type="entry name" value="Flavi_RdRp_fingers/palm"/>
</dbReference>
<evidence type="ECO:0000313" key="22">
    <source>
        <dbReference type="EMBL" id="CAB3361341.1"/>
    </source>
</evidence>
<dbReference type="GO" id="GO:0003968">
    <property type="term" value="F:RNA-directed RNA polymerase activity"/>
    <property type="evidence" value="ECO:0007669"/>
    <property type="project" value="InterPro"/>
</dbReference>
<evidence type="ECO:0000256" key="13">
    <source>
        <dbReference type="ARBA" id="ARBA00022884"/>
    </source>
</evidence>
<dbReference type="InterPro" id="IPR043502">
    <property type="entry name" value="DNA/RNA_pol_sf"/>
</dbReference>
<gene>
    <name evidence="22" type="ORF">CLODIP_2_CD15809</name>
</gene>
<dbReference type="Pfam" id="PF20907">
    <property type="entry name" value="Flav_NS3-hel_C"/>
    <property type="match status" value="2"/>
</dbReference>
<feature type="domain" description="RdRp catalytic" evidence="18">
    <location>
        <begin position="3062"/>
        <end position="3212"/>
    </location>
</feature>
<dbReference type="InterPro" id="IPR046811">
    <property type="entry name" value="Flavi_NS5_thumb"/>
</dbReference>
<feature type="domain" description="Helicase ATP-binding" evidence="19">
    <location>
        <begin position="164"/>
        <end position="318"/>
    </location>
</feature>
<reference evidence="22 23" key="1">
    <citation type="submission" date="2020-04" db="EMBL/GenBank/DDBJ databases">
        <authorList>
            <person name="Alioto T."/>
            <person name="Alioto T."/>
            <person name="Gomez Garrido J."/>
        </authorList>
    </citation>
    <scope>NUCLEOTIDE SEQUENCE [LARGE SCALE GENOMIC DNA]</scope>
</reference>
<feature type="transmembrane region" description="Helical" evidence="17">
    <location>
        <begin position="2244"/>
        <end position="2266"/>
    </location>
</feature>
<feature type="domain" description="Peptidase S7" evidence="21">
    <location>
        <begin position="2377"/>
        <end position="2558"/>
    </location>
</feature>
<dbReference type="SMART" id="SM00382">
    <property type="entry name" value="AAA"/>
    <property type="match status" value="3"/>
</dbReference>
<dbReference type="PROSITE" id="PS50507">
    <property type="entry name" value="RDRP_SSRNA_POS"/>
    <property type="match status" value="2"/>
</dbReference>
<feature type="transmembrane region" description="Helical" evidence="17">
    <location>
        <begin position="4940"/>
        <end position="4957"/>
    </location>
</feature>
<dbReference type="GO" id="GO:0003723">
    <property type="term" value="F:RNA binding"/>
    <property type="evidence" value="ECO:0007669"/>
    <property type="project" value="UniProtKB-KW"/>
</dbReference>
<evidence type="ECO:0000256" key="11">
    <source>
        <dbReference type="ARBA" id="ARBA00022806"/>
    </source>
</evidence>
<feature type="domain" description="Helicase C-terminal" evidence="20">
    <location>
        <begin position="4327"/>
        <end position="4488"/>
    </location>
</feature>
<dbReference type="InterPro" id="IPR011492">
    <property type="entry name" value="Flavi_DEAD"/>
</dbReference>
<evidence type="ECO:0000256" key="6">
    <source>
        <dbReference type="ARBA" id="ARBA00022603"/>
    </source>
</evidence>
<dbReference type="InterPro" id="IPR001157">
    <property type="entry name" value="Flavi_NS1"/>
</dbReference>
<feature type="transmembrane region" description="Helical" evidence="17">
    <location>
        <begin position="4720"/>
        <end position="4742"/>
    </location>
</feature>
<dbReference type="EMBL" id="CADEPI010000006">
    <property type="protein sequence ID" value="CAB3361341.1"/>
    <property type="molecule type" value="Genomic_DNA"/>
</dbReference>
<feature type="domain" description="Peptidase S7" evidence="21">
    <location>
        <begin position="3975"/>
        <end position="4156"/>
    </location>
</feature>
<comment type="subcellular location">
    <subcellularLocation>
        <location evidence="3">Host endoplasmic reticulum membrane</location>
        <topology evidence="3">Peripheral membrane protein</topology>
        <orientation evidence="3">Cytoplasmic side</orientation>
    </subcellularLocation>
    <subcellularLocation>
        <location evidence="1">Host nucleus</location>
    </subcellularLocation>
    <subcellularLocation>
        <location evidence="2">Virion</location>
    </subcellularLocation>
</comment>
<feature type="transmembrane region" description="Helical" evidence="17">
    <location>
        <begin position="856"/>
        <end position="873"/>
    </location>
</feature>
<dbReference type="PROSITE" id="PS51528">
    <property type="entry name" value="FLAVIVIRUS_NS3PRO"/>
    <property type="match status" value="3"/>
</dbReference>
<dbReference type="GO" id="GO:0016787">
    <property type="term" value="F:hydrolase activity"/>
    <property type="evidence" value="ECO:0007669"/>
    <property type="project" value="UniProtKB-KW"/>
</dbReference>
<dbReference type="GO" id="GO:0004482">
    <property type="term" value="F:mRNA 5'-cap (guanine-N7-)-methyltransferase activity"/>
    <property type="evidence" value="ECO:0007669"/>
    <property type="project" value="InterPro"/>
</dbReference>
<keyword evidence="5" id="KW-1048">Host nucleus</keyword>
<dbReference type="InterPro" id="IPR003593">
    <property type="entry name" value="AAA+_ATPase"/>
</dbReference>
<evidence type="ECO:0000256" key="17">
    <source>
        <dbReference type="SAM" id="Phobius"/>
    </source>
</evidence>
<dbReference type="Pfam" id="PF20483">
    <property type="entry name" value="Flavi_NS5_thumb"/>
    <property type="match status" value="2"/>
</dbReference>
<dbReference type="Gene3D" id="3.40.50.300">
    <property type="entry name" value="P-loop containing nucleotide triphosphate hydrolases"/>
    <property type="match status" value="6"/>
</dbReference>
<feature type="transmembrane region" description="Helical" evidence="17">
    <location>
        <begin position="4677"/>
        <end position="4700"/>
    </location>
</feature>
<dbReference type="InterPro" id="IPR029063">
    <property type="entry name" value="SAM-dependent_MTases_sf"/>
</dbReference>
<feature type="domain" description="Helicase ATP-binding" evidence="19">
    <location>
        <begin position="4169"/>
        <end position="4323"/>
    </location>
</feature>
<feature type="non-terminal residue" evidence="22">
    <location>
        <position position="1"/>
    </location>
</feature>
<feature type="transmembrane region" description="Helical" evidence="17">
    <location>
        <begin position="880"/>
        <end position="898"/>
    </location>
</feature>
<dbReference type="SUPFAM" id="SSF52540">
    <property type="entry name" value="P-loop containing nucleoside triphosphate hydrolases"/>
    <property type="match status" value="5"/>
</dbReference>
<dbReference type="GO" id="GO:0044167">
    <property type="term" value="C:host cell endoplasmic reticulum membrane"/>
    <property type="evidence" value="ECO:0007669"/>
    <property type="project" value="UniProtKB-SubCell"/>
</dbReference>
<keyword evidence="9" id="KW-0547">Nucleotide-binding</keyword>
<comment type="caution">
    <text evidence="22">The sequence shown here is derived from an EMBL/GenBank/DDBJ whole genome shotgun (WGS) entry which is preliminary data.</text>
</comment>
<feature type="domain" description="Peptidase S7" evidence="21">
    <location>
        <begin position="1"/>
        <end position="151"/>
    </location>
</feature>
<sequence length="5495" mass="612485">MSNGLFRSEQVGVGYMEKGVFVTGLHVTKLHPLILGGRRVVYHSMNAFKDVVTYGGVIHMSQEIPSTVNLQALPPQRKLQVGMYEVGHVNTSEGKVIHYISIDFPPGTSGSPMFTPDGKYIGPYGNGLYVSGRYCSIIPENGGDGDDEGFEDPIDPMASPDVDYKSFVPGGKVFVDWHPGAGKTRRVIVEKARLSLKDKLSTLILAPTRVVKSEIVAALHEAKFQVSEKLVSPVAGTIVVICHATWVDSMLRKVAQRDAQWNVIIMDEAHFQDPKSIAARGMMEEFRDKGSQILFLTATPPSQFGNKGSNHPIFDIDLNADQIVDDVNFIDRNREGKTVVFVSSRRQADQLARVFAGRGLRTLSLHSDNFEENYPLVKEHFSLIVTTDIAEMGANFDADTVIDLGLSTKPILDDDSVNLVTQGIVESSRIQRRGRVGRSRPGKCIAVHHDRNETIQEVCWTEARMLLDVLRGNMMPEEVDKLALMPGHFSMGAEQEKHFRQAVTTYSSPLTIWLSYYIIRSGSNVNTPQDWLFGGDRSSGLFAAVDGQVEREVKPIKYDERVFGSGGFDSLKDYLTSVTKGGLAIRRGDNYRSGGGWLNHQLSADDILAWAFSAYVIITGHLESSGIPFVIIFTVFSFAKIAYMLAWAGTTRSYVNDTIHITLILSGLFIIGLTCFELGYLGRTEDLVKRAFSKAEQMYNQKIEDDKRMREQQPFWERIDFLPMSSFDIPGAFATFICLCNFFVPFCIQKAESQACEAQAKTNSAIKTDLPWTSAFTLPSRASWSAIIACAMAAMGTSGAGMVLGVISASLLVYIVLNNHITSLFSRVADQNIRVATKGEVHSNIIMQELPLKVEVVTGMSVVVLSIVCILVGRPSLSMTLFCGILVAGVLMDRYLGFEMPRYFKTTSLVTYAIVVTRVHQPLYGWTPTLLHLAGNLYETNLRSFVNLKDYNIGLEWKSRLGQLVKSQFEVYKFKGVNETKRGDFVSRSALKLKDVMNQTGLELRGKVVDEGCGRGSWCQLAAYEGKATAVHGYTAGKRLGQGHETPITFKTKGYAIVIMETNQDIFKNPIPICDTYLNDIGESSPDWAIEEKNTLQVLGRLKDVLEEAKPKQFVVKVLCPYAPAVIEKLAVMKKEHGLDLVRSSYSRNSTAEMYAVPGKKTGDISRKVRGIMVILMNRFTMPLKPFSDEPPKLECGEARLTTVARNIPEKLYARRLETIKEEHRDTWEGPEKGVYSTFIHLGSFASPKVGAGGTALNRLVIEASWPWNESKKTREISMTDVSAEAQQRVFAKKVDTSVGEVPLDLIKINTEIMRWLVDMYQQKGLKPRVCTMAEFAENVRNNASVGGWAEEFSWPDVQTALADPNFHQQVSEERELHLSGDCKRCIYNVMGKKEKRPKGDDGLPKGSRAIWFYPLIGRFLEFEAFGFLNMDHWVSRENLASGVGGTPVHYLGNVIREIGEKNKYLIADDVAGWDTRITREDLLDELLVPTHASDYHGKLMRGVSQLCYQTIMALVPRPSGRTRSGVVVDVVLRGDQRGSGQVVTYAINTITNTKVCLGRKLEAEGVIQDVIDTKDYSRVRTYLEIHGDAMLASMAVSGDDCVVGDNTGRYASSLRYMKKTGKIRKDIPLWSPSVEHTDWTRVEFCSNHFHPLELKTGQTIVVPCRDPHELIGRARVQKGADVGIVESAVGAKAYANHWLLYYFHRRDLRLLAFIDGTLAMDYGCTYSASRKQMECGQGLMLYRDSQGSYTARVRDFDNYLEAVLKDGPRNLCLVCTRGIECKALNSFFGWDIWGQRVFVFNKRTYSVNASALDQEVFDDIGHYKIHGEPAIYKVRTQKVVFKPIEDDSIHFVTSGAKEMRCSAAYLVPMKAQGFERSLYGSRLVVKPAYHSLQRCPTDLMMAGVKDGSVMHADETMTITSKANGSRNVFGYCVVNEARSCHWPLDRVVGPLTPNDLVVPRACGGPPVEANSLPGWPTSRVWSWDKPRYTIKTVELTNLVLRPSCQPGSEMVSYKPGDEYCCADCSNPVLLYINDQGGFLHEKVRSLAPSLDEEYDPVEGENERPGRTGFWAGEDAIEEEQRTFKPEYTSYANAVDAVFRDAGPQVLSNVLLLVMVVKTGGPDTKTQILMLLVTLGMPRNLLPCLRYEVGCLITGWLDWLLSWGQCWRLDCYCVCLPAMWLGFMSLKTILMCTCLLLAFFQHSSILSLCSGVATQLIVTGQLVIDYVESFEFKSNFMGLDSESVWRGVMAGDAILTIGAVALFFMGLVGRIEYFAFMTFILGACPMGAATAAPELELKFEGPRRLANPTMVIAAARPEYAIHTVNGRVPNHGLPMAGVLFTAAALFGFGAIASHWSIGLCLAAFVLALNDNRNVHRSDLFAIEGNPSKNIPIYQTFDPRERDGLYRIMSNGLFRSEQVGVGYMEKGVFVTGLHVTKLHPLILGGRRVVYHSMNAFKDVVTYGGVIHMSQGIPSTVNLQALPPQRKLQVGMYEVGHVNTSEGKVIHYISIDFPPGTSGSPMFTPDGKYIGPYGNGLYVSGRYCSIIPENGGDGDDEGFEDPIDPMASPDVDYKSFVPGGKVFVDWHPGAGKTRRVIVEKARLSLKDKLTTLILAPTRVVKSEIVAALHEAKFQVSEKLVSPVAGTIVVICHATWVDSMLRKVAQRDAQWNVIIMDEAHFQDPKSIAARGMMEEFGDKGSQILFLTATPPSQFGNKGSNHPIFDIDLNADQIVDDVNFIDRNREGKTVVFVSSRRQADQLARVFAGRGLRTLSLHSDNFEENYPLVKEHFSLIVTTDIAEMGANFDADTVIDLGLSTKPILDDDSVKLECGEARLTTVARNIPEKLYARRLETIKEEHRDTWEGPEKGVYSTFIHLGSFASPKVGAGGTALNRLVIEASWPWNESKKTREISMTDVSAEAQQRVFAKKVDTSVGDLIKINTEIMRWLVDMYQQKGLKPRVCTMAEFAENVRNNASVGGWAEEFSWPDVQTALADPNFHQQVSEERELHLSGDCKRCIYNVMGKKEKRPKGDDGLPKGSRAIWFYPLIGRFLEFEAFGFLNMDHWYLIADDVAGWDTRITREDLLDELLVPTHASDYHGKLMRGVSQLCYQTIMALVPRPSGRTRSGVVVDVVLRGDQRGSGQVVTYAINTITNTKVCLGRKLEAEGVIQDVIDTKDYSRVRTYLEIHGDAMLASMAVSGDDCVVGDNTGRYASSLRYMKKTGKIRKDIPLWSPSVEHTDWTRVEFCSNHFHPLELKTGQTIVVPCRDPHELIGRARVQKGADVGIVESAVGAKAYANHWLLYYFHRRDLRLLAFIDGTLAMDYGCTYSASRKQMECGQGLMLYRDSQGSYTARVRDFDNYLEAVLKDGPRNLCLVCTRGIECKALNSFFGWDIWGQRVFVFNKRTYSVNASALDQEVFDDIGHYKIHGEPAIYKVRTQKVVFKPIEDDSIHFVTSGAKEMRCSAAYLVPMKAQGFERSLYGSRLVVKPAYHSLQRCPTDLMMAGVKDGSVMHADETMTITSKANGSRNVFGYCVVNEARSCHWPLDRVVGPLTPNDLVVPRACGGPPVEANSLPGWPTSRVWSWDKPRYTIKTVELTNLVLRPSCQPGSEMVSYKPGDEYCCADCSNPVLLYINDQGGFLHEKVRSLAPSLDEEYDPVEGENERPGRTGFWAGEDAIEEEQRTFKPEYTSYANAVDAVFRDAGPQVLSNVLLLVMVVKTGGPDTKTQILMLLVTLGMPRNLLPCLRYEVGCLITGWLDWLLSWGQCWRLDCYCVCLPAMWLGFMSLKTILMCTCLLLAFFQHSSILSLCSGVATQLIVTGQLVIDYVESFEFKSNFMGLDSESVWRGVMAGDAILTIGAVALFFMGLVGRIEYFAFMTFILGACPMGAATAAPELELKFEGPRRLANPTMVIAAARPEYAIHTVNGRVPNHGLPMAGVLFTAAALFGFGAIASHWSIGLCLAAFVLALNDNRNVHRSDLFAIEGNPSKNIPIYQTFDPRERDGLYRIMSNGLFRSEQVGVGYMEKGVFVTGLHVTKLHPLILGGRRVVYHSMNAFKDVVTYGGVIHMSQGIPSTVNLQALPPQRKLQVGMYEVGHVNTSEGKVIHYISIDFPPGTSGSPMFTPDGKYIGPYGNGLYVSGRYCSIIPENGGDGDDEGFEDPIDPMASPDVDYKSFVPGGKVFVDWHPGAGKTRRVIVEKARLSLKDKLSTLILAPTRVVKSEIVAALHEAKFQVSEKLVSPVAGTIVVICHATWVDSMLRKVAQRDAQWNVIIMDEAHFQDPKSIAARGMMEEFRDKGSQILFLTATPPSQFGNKGSNHPIFDIDLNADQIVDDVNFIDRNREGKTVVFVSSRRQADQLARVFAGRGLRTLSLHSDNFEENYPLVKEHFSLIVTTDIAEMGANFDADTVIDLGLSTKPILDDDSVNLVTQGIVESSRIQRRGRVGRSRPGKCIAVHHDRNETIQEVCWTEARMLLDVLRGNMMPEEVDKLALMPGHFSMGAEQEKHFRQAVTTYSSPLTIWLSYYIIRSGSNVNTPQDWLFGGDRSSGLFAAVDGQVEREVKPIKYDERVFGSGGFDSLKDYLTSVTKGGLAIRRGDNYRSGGGWLNHQLSADDILAWAFSAYVIITGHLECMYYYWHNDGYLDREMWQRGRWYMFWYAVQEVLFPGKQWMDFITPAELYGMWGVYAASGIPFVIIFTVFSFAKIAYMLAWAGTTRSYVNDTIHITLILSGLFIIGLTCFELGYLGRTEDLVKRAFSKAEQMYNQKIEDDKRMREQQPFWERIDFLPMSSFDIPGAFATFICLCNFFVPFCIQKAESQACEAQAKTNSAIKTDLPWTSAFTLPSRASWSAIIACAMAAMGTSGAGMVLGVISASLLVYIVLNNHITSLFSRVADQNIRVATKGEVHSNIIMQELPLKVEVVTGMSVVVLSIVCILVGRPSLSMTLFCGILVAGVLMDRYLGFEMPRYFKTTSLVTYAIVVTRVHQPLYGWTPTLLHLAGNLYETNLRSFVNLKDYNIGLEWKSRLGQLVKSQFEVYKFKGVNETKRGDFVSRSALKLKDVMNQTGLELRGKVVDEGCGRGSWCQLAAYEGKATAVHGYTAGKRLGQGHETPITFKTKGYAIVIMETNQDIFKNPIPICDTYLNDIGESSPDWAIEEKNTLQVLGRLKDVLEEAKPKQFVVKVLCPYAPAVIEKLAVMKKEHGLDLVRSSYSRNSTAEMYAVPGKKTGDISRKVRGIMVILMNRFTMPLKPFSDEPPKLECGEARLTTVARNIPEKLYARRLETIKEEHRDTWEGPEKGVYSTFIHLGSFASPKVGAGGTALNRLVIEASWPWNESKKTREISMTDVSAEAQQRVFAKKVDTSVGEVPLDLIKINTEIMRWLVDMYQQKGLKPRVCTMAEFAENVRNNASVGGWAEEFSWPDVQTALADPNFHQQVSEERELHLSGDCKRCIYNVMGKKEKRPKGDDGLPKGSRAIWFYPLIGRFLEFEAFGFLNMDHW</sequence>
<dbReference type="InterPro" id="IPR002877">
    <property type="entry name" value="RNA_MeTrfase_FtsJ_dom"/>
</dbReference>
<evidence type="ECO:0000256" key="10">
    <source>
        <dbReference type="ARBA" id="ARBA00022801"/>
    </source>
</evidence>
<evidence type="ECO:0000256" key="5">
    <source>
        <dbReference type="ARBA" id="ARBA00022562"/>
    </source>
</evidence>
<dbReference type="Proteomes" id="UP000494165">
    <property type="component" value="Unassembled WGS sequence"/>
</dbReference>
<keyword evidence="14" id="KW-0506">mRNA capping</keyword>
<dbReference type="PANTHER" id="PTHR18934:SF99">
    <property type="entry name" value="ATP-DEPENDENT RNA HELICASE DHX37-RELATED"/>
    <property type="match status" value="1"/>
</dbReference>
<dbReference type="GO" id="GO:0042025">
    <property type="term" value="C:host cell nucleus"/>
    <property type="evidence" value="ECO:0007669"/>
    <property type="project" value="UniProtKB-SubCell"/>
</dbReference>
<dbReference type="Gene3D" id="1.10.260.90">
    <property type="match status" value="3"/>
</dbReference>
<dbReference type="SUPFAM" id="SSF56672">
    <property type="entry name" value="DNA/RNA polymerases"/>
    <property type="match status" value="3"/>
</dbReference>
<evidence type="ECO:0000256" key="9">
    <source>
        <dbReference type="ARBA" id="ARBA00022741"/>
    </source>
</evidence>
<feature type="transmembrane region" description="Helical" evidence="17">
    <location>
        <begin position="4612"/>
        <end position="4634"/>
    </location>
</feature>
<dbReference type="Pfam" id="PF00948">
    <property type="entry name" value="Flavi_NS1"/>
    <property type="match status" value="2"/>
</dbReference>
<dbReference type="InterPro" id="IPR009003">
    <property type="entry name" value="Peptidase_S1_PA"/>
</dbReference>
<dbReference type="CDD" id="cd20761">
    <property type="entry name" value="capping_2-OMTase_Flaviviridae"/>
    <property type="match status" value="2"/>
</dbReference>
<name>A0A8S1C0B5_9INSE</name>
<evidence type="ECO:0000256" key="16">
    <source>
        <dbReference type="ARBA" id="ARBA00047984"/>
    </source>
</evidence>
<dbReference type="GO" id="GO:0071897">
    <property type="term" value="P:DNA biosynthetic process"/>
    <property type="evidence" value="ECO:0007669"/>
    <property type="project" value="UniProtKB-ARBA"/>
</dbReference>
<feature type="transmembrane region" description="Helical" evidence="17">
    <location>
        <begin position="3803"/>
        <end position="3822"/>
    </location>
</feature>
<feature type="transmembrane region" description="Helical" evidence="17">
    <location>
        <begin position="626"/>
        <end position="647"/>
    </location>
</feature>
<keyword evidence="8" id="KW-0949">S-adenosyl-L-methionine</keyword>
<feature type="transmembrane region" description="Helical" evidence="17">
    <location>
        <begin position="784"/>
        <end position="817"/>
    </location>
</feature>
<keyword evidence="4" id="KW-0597">Phosphoprotein</keyword>
<evidence type="ECO:0000256" key="4">
    <source>
        <dbReference type="ARBA" id="ARBA00022553"/>
    </source>
</evidence>
<dbReference type="InterPro" id="IPR014001">
    <property type="entry name" value="Helicase_ATP-bd"/>
</dbReference>
<dbReference type="InterPro" id="IPR001850">
    <property type="entry name" value="Flavi_NS3_S7"/>
</dbReference>
<feature type="transmembrane region" description="Helical" evidence="17">
    <location>
        <begin position="3871"/>
        <end position="3890"/>
    </location>
</feature>
<dbReference type="PROSITE" id="PS51194">
    <property type="entry name" value="HELICASE_CTER"/>
    <property type="match status" value="2"/>
</dbReference>
<keyword evidence="17" id="KW-0472">Membrane</keyword>
<evidence type="ECO:0000256" key="8">
    <source>
        <dbReference type="ARBA" id="ARBA00022691"/>
    </source>
</evidence>
<evidence type="ECO:0000256" key="12">
    <source>
        <dbReference type="ARBA" id="ARBA00022840"/>
    </source>
</evidence>
<feature type="transmembrane region" description="Helical" evidence="17">
    <location>
        <begin position="2178"/>
        <end position="2198"/>
    </location>
</feature>
<dbReference type="GO" id="GO:0003724">
    <property type="term" value="F:RNA helicase activity"/>
    <property type="evidence" value="ECO:0007669"/>
    <property type="project" value="UniProtKB-EC"/>
</dbReference>
<evidence type="ECO:0000256" key="15">
    <source>
        <dbReference type="ARBA" id="ARBA00024468"/>
    </source>
</evidence>
<dbReference type="Gene3D" id="2.40.10.120">
    <property type="match status" value="3"/>
</dbReference>
<evidence type="ECO:0000256" key="2">
    <source>
        <dbReference type="ARBA" id="ARBA00004328"/>
    </source>
</evidence>
<keyword evidence="23" id="KW-1185">Reference proteome</keyword>
<evidence type="ECO:0000259" key="20">
    <source>
        <dbReference type="PROSITE" id="PS51194"/>
    </source>
</evidence>
<feature type="transmembrane region" description="Helical" evidence="17">
    <location>
        <begin position="729"/>
        <end position="748"/>
    </location>
</feature>
<evidence type="ECO:0000259" key="21">
    <source>
        <dbReference type="PROSITE" id="PS51528"/>
    </source>
</evidence>
<keyword evidence="6" id="KW-0808">Transferase</keyword>
<feature type="transmembrane region" description="Helical" evidence="17">
    <location>
        <begin position="2335"/>
        <end position="2368"/>
    </location>
</feature>
<evidence type="ECO:0000256" key="14">
    <source>
        <dbReference type="ARBA" id="ARBA00023042"/>
    </source>
</evidence>
<dbReference type="SMART" id="SM00490">
    <property type="entry name" value="HELICc"/>
    <property type="match status" value="3"/>
</dbReference>
<dbReference type="GO" id="GO:0005524">
    <property type="term" value="F:ATP binding"/>
    <property type="evidence" value="ECO:0007669"/>
    <property type="project" value="UniProtKB-KW"/>
</dbReference>
<feature type="transmembrane region" description="Helical" evidence="17">
    <location>
        <begin position="659"/>
        <end position="681"/>
    </location>
</feature>
<dbReference type="SMART" id="SM00487">
    <property type="entry name" value="DEXDc"/>
    <property type="match status" value="3"/>
</dbReference>
<keyword evidence="17" id="KW-0812">Transmembrane</keyword>
<keyword evidence="7" id="KW-0507">mRNA processing</keyword>
<feature type="domain" description="Helicase C-terminal" evidence="20">
    <location>
        <begin position="322"/>
        <end position="483"/>
    </location>
</feature>
<dbReference type="InterPro" id="IPR027417">
    <property type="entry name" value="P-loop_NTPase"/>
</dbReference>
<dbReference type="Pfam" id="PF01728">
    <property type="entry name" value="FtsJ"/>
    <property type="match status" value="2"/>
</dbReference>
<keyword evidence="17" id="KW-1133">Transmembrane helix</keyword>
<protein>
    <submittedName>
        <fullName evidence="22">Uncharacterized protein</fullName>
    </submittedName>
</protein>
<evidence type="ECO:0000259" key="18">
    <source>
        <dbReference type="PROSITE" id="PS50507"/>
    </source>
</evidence>
<feature type="transmembrane region" description="Helical" evidence="17">
    <location>
        <begin position="2205"/>
        <end position="2224"/>
    </location>
</feature>
<dbReference type="InterPro" id="IPR007094">
    <property type="entry name" value="RNA-dir_pol_PSvirus"/>
</dbReference>
<keyword evidence="11" id="KW-0347">Helicase</keyword>
<dbReference type="Pfam" id="PF00949">
    <property type="entry name" value="Peptidase_S7"/>
    <property type="match status" value="3"/>
</dbReference>
<keyword evidence="12" id="KW-0067">ATP-binding</keyword>
<proteinExistence type="predicted"/>
<feature type="transmembrane region" description="Helical" evidence="17">
    <location>
        <begin position="4845"/>
        <end position="4878"/>
    </location>
</feature>
<feature type="domain" description="Helicase ATP-binding" evidence="19">
    <location>
        <begin position="2571"/>
        <end position="2725"/>
    </location>
</feature>
<dbReference type="Pfam" id="PF00972">
    <property type="entry name" value="Flavi_NS5"/>
    <property type="match status" value="4"/>
</dbReference>
<dbReference type="InterPro" id="IPR001650">
    <property type="entry name" value="Helicase_C-like"/>
</dbReference>
<evidence type="ECO:0000313" key="23">
    <source>
        <dbReference type="Proteomes" id="UP000494165"/>
    </source>
</evidence>
<dbReference type="Gene3D" id="3.30.70.2840">
    <property type="entry name" value="Flavivirus RNA-directed RNA polymerase, thumb domain"/>
    <property type="match status" value="1"/>
</dbReference>
<dbReference type="PROSITE" id="PS51192">
    <property type="entry name" value="HELICASE_ATP_BIND_1"/>
    <property type="match status" value="3"/>
</dbReference>
<dbReference type="PANTHER" id="PTHR18934">
    <property type="entry name" value="ATP-DEPENDENT RNA HELICASE"/>
    <property type="match status" value="1"/>
</dbReference>
<dbReference type="SUPFAM" id="SSF53335">
    <property type="entry name" value="S-adenosyl-L-methionine-dependent methyltransferases"/>
    <property type="match status" value="2"/>
</dbReference>
<evidence type="ECO:0000256" key="3">
    <source>
        <dbReference type="ARBA" id="ARBA00004461"/>
    </source>
</evidence>
<keyword evidence="6" id="KW-0489">Methyltransferase</keyword>
<comment type="catalytic activity">
    <reaction evidence="15">
        <text>Selective hydrolysis of -Xaa-Xaa-|-Yaa- bonds in which each of the Xaa can be either Arg or Lys and Yaa can be either Ser or Ala.</text>
        <dbReference type="EC" id="3.4.21.91"/>
    </reaction>
</comment>
<keyword evidence="10" id="KW-0378">Hydrolase</keyword>
<feature type="transmembrane region" description="Helical" evidence="17">
    <location>
        <begin position="3842"/>
        <end position="3864"/>
    </location>
</feature>